<dbReference type="FunFam" id="3.40.50.720:FF:000084">
    <property type="entry name" value="Short-chain dehydrogenase reductase"/>
    <property type="match status" value="1"/>
</dbReference>
<dbReference type="PANTHER" id="PTHR24321:SF8">
    <property type="entry name" value="ESTRADIOL 17-BETA-DEHYDROGENASE 8-RELATED"/>
    <property type="match status" value="1"/>
</dbReference>
<dbReference type="GO" id="GO:0016491">
    <property type="term" value="F:oxidoreductase activity"/>
    <property type="evidence" value="ECO:0007669"/>
    <property type="project" value="UniProtKB-KW"/>
</dbReference>
<evidence type="ECO:0000313" key="4">
    <source>
        <dbReference type="Proteomes" id="UP001139311"/>
    </source>
</evidence>
<gene>
    <name evidence="3" type="ORF">LHA35_04625</name>
</gene>
<evidence type="ECO:0000256" key="1">
    <source>
        <dbReference type="ARBA" id="ARBA00006484"/>
    </source>
</evidence>
<comment type="similarity">
    <text evidence="1">Belongs to the short-chain dehydrogenases/reductases (SDR) family.</text>
</comment>
<dbReference type="InterPro" id="IPR006311">
    <property type="entry name" value="TAT_signal"/>
</dbReference>
<dbReference type="EMBL" id="JAJAQI010000005">
    <property type="protein sequence ID" value="MCB4821015.1"/>
    <property type="molecule type" value="Genomic_DNA"/>
</dbReference>
<accession>A0A9X1IDD9</accession>
<sequence length="300" mass="30383">MTERRHLLTAAALGLAAGTGEAGAQPRPGPLAGRAALVTGAARGIGRATAILLAQQGADIALLDIARPEAIPQTGYRLASAEDLAEAARLVAANGVRALPLAADLRDRAATEAAIGRAVGELGGLDILVANAGINVSRGAVTAVDAEAWQALLDVNLTGTWHSVRAALPGLRRRGGGRIVLVTSIQARRGAENSGAYAATKWGLTGLMKSLAHELGPEGITVNAVAPTTVSTVMVHGGRPREEPADPREAGKRLGYLLPRPMLQPEEIAQAIAYLCGPGAGAVSGVTLDVNAGQSASLSA</sequence>
<dbReference type="CDD" id="cd05233">
    <property type="entry name" value="SDR_c"/>
    <property type="match status" value="1"/>
</dbReference>
<dbReference type="PRINTS" id="PR00081">
    <property type="entry name" value="GDHRDH"/>
</dbReference>
<dbReference type="Gene3D" id="3.40.50.720">
    <property type="entry name" value="NAD(P)-binding Rossmann-like Domain"/>
    <property type="match status" value="1"/>
</dbReference>
<dbReference type="SUPFAM" id="SSF51735">
    <property type="entry name" value="NAD(P)-binding Rossmann-fold domains"/>
    <property type="match status" value="1"/>
</dbReference>
<comment type="caution">
    <text evidence="3">The sequence shown here is derived from an EMBL/GenBank/DDBJ whole genome shotgun (WGS) entry which is preliminary data.</text>
</comment>
<dbReference type="PRINTS" id="PR00080">
    <property type="entry name" value="SDRFAMILY"/>
</dbReference>
<protein>
    <submittedName>
        <fullName evidence="3">SDR family oxidoreductase</fullName>
    </submittedName>
</protein>
<dbReference type="InterPro" id="IPR002347">
    <property type="entry name" value="SDR_fam"/>
</dbReference>
<dbReference type="PANTHER" id="PTHR24321">
    <property type="entry name" value="DEHYDROGENASES, SHORT CHAIN"/>
    <property type="match status" value="1"/>
</dbReference>
<organism evidence="3 4">
    <name type="scientific">Roseicella aerolata</name>
    <dbReference type="NCBI Taxonomy" id="2883479"/>
    <lineage>
        <taxon>Bacteria</taxon>
        <taxon>Pseudomonadati</taxon>
        <taxon>Pseudomonadota</taxon>
        <taxon>Alphaproteobacteria</taxon>
        <taxon>Acetobacterales</taxon>
        <taxon>Roseomonadaceae</taxon>
        <taxon>Roseicella</taxon>
    </lineage>
</organism>
<dbReference type="Pfam" id="PF13561">
    <property type="entry name" value="adh_short_C2"/>
    <property type="match status" value="1"/>
</dbReference>
<name>A0A9X1IDD9_9PROT</name>
<keyword evidence="2" id="KW-0560">Oxidoreductase</keyword>
<dbReference type="PROSITE" id="PS00061">
    <property type="entry name" value="ADH_SHORT"/>
    <property type="match status" value="1"/>
</dbReference>
<evidence type="ECO:0000256" key="2">
    <source>
        <dbReference type="ARBA" id="ARBA00023002"/>
    </source>
</evidence>
<proteinExistence type="inferred from homology"/>
<dbReference type="InterPro" id="IPR020904">
    <property type="entry name" value="Sc_DH/Rdtase_CS"/>
</dbReference>
<dbReference type="RefSeq" id="WP_226605124.1">
    <property type="nucleotide sequence ID" value="NZ_JAJAQI010000005.1"/>
</dbReference>
<dbReference type="Proteomes" id="UP001139311">
    <property type="component" value="Unassembled WGS sequence"/>
</dbReference>
<dbReference type="AlphaFoldDB" id="A0A9X1IDD9"/>
<dbReference type="InterPro" id="IPR036291">
    <property type="entry name" value="NAD(P)-bd_dom_sf"/>
</dbReference>
<evidence type="ECO:0000313" key="3">
    <source>
        <dbReference type="EMBL" id="MCB4821015.1"/>
    </source>
</evidence>
<dbReference type="PROSITE" id="PS51318">
    <property type="entry name" value="TAT"/>
    <property type="match status" value="1"/>
</dbReference>
<keyword evidence="4" id="KW-1185">Reference proteome</keyword>
<reference evidence="3" key="1">
    <citation type="submission" date="2021-10" db="EMBL/GenBank/DDBJ databases">
        <title>Roseicella aerolatum sp. nov., isolated from aerosols of e-waste dismantling site.</title>
        <authorList>
            <person name="Qin T."/>
        </authorList>
    </citation>
    <scope>NUCLEOTIDE SEQUENCE</scope>
    <source>
        <strain evidence="3">GB24</strain>
    </source>
</reference>